<reference evidence="4" key="1">
    <citation type="submission" date="2019-01" db="EMBL/GenBank/DDBJ databases">
        <title>Gri0909 isolated from a small marine red alga.</title>
        <authorList>
            <person name="Kim J."/>
            <person name="Jeong S.E."/>
            <person name="Jeon C.O."/>
        </authorList>
    </citation>
    <scope>NUCLEOTIDE SEQUENCE [LARGE SCALE GENOMIC DNA]</scope>
    <source>
        <strain evidence="4">Gri0909</strain>
    </source>
</reference>
<dbReference type="AlphaFoldDB" id="A0A3S2W330"/>
<evidence type="ECO:0000313" key="4">
    <source>
        <dbReference type="Proteomes" id="UP000287447"/>
    </source>
</evidence>
<dbReference type="EMBL" id="SADE01000003">
    <property type="protein sequence ID" value="RVU34860.1"/>
    <property type="molecule type" value="Genomic_DNA"/>
</dbReference>
<comment type="caution">
    <text evidence="3">The sequence shown here is derived from an EMBL/GenBank/DDBJ whole genome shotgun (WGS) entry which is preliminary data.</text>
</comment>
<dbReference type="PRINTS" id="PR00394">
    <property type="entry name" value="RHSPROTEIN"/>
</dbReference>
<dbReference type="NCBIfam" id="TIGR03696">
    <property type="entry name" value="Rhs_assc_core"/>
    <property type="match status" value="1"/>
</dbReference>
<evidence type="ECO:0000256" key="1">
    <source>
        <dbReference type="ARBA" id="ARBA00022737"/>
    </source>
</evidence>
<accession>A0A3S2W330</accession>
<dbReference type="PANTHER" id="PTHR32305:SF15">
    <property type="entry name" value="PROTEIN RHSA-RELATED"/>
    <property type="match status" value="1"/>
</dbReference>
<dbReference type="InterPro" id="IPR050708">
    <property type="entry name" value="T6SS_VgrG/RHS"/>
</dbReference>
<dbReference type="Proteomes" id="UP000287447">
    <property type="component" value="Unassembled WGS sequence"/>
</dbReference>
<organism evidence="3 4">
    <name type="scientific">Hwanghaeella grinnelliae</name>
    <dbReference type="NCBI Taxonomy" id="2500179"/>
    <lineage>
        <taxon>Bacteria</taxon>
        <taxon>Pseudomonadati</taxon>
        <taxon>Pseudomonadota</taxon>
        <taxon>Alphaproteobacteria</taxon>
        <taxon>Rhodospirillales</taxon>
        <taxon>Rhodospirillaceae</taxon>
        <taxon>Hwanghaeella</taxon>
    </lineage>
</organism>
<dbReference type="Pfam" id="PF25023">
    <property type="entry name" value="TEN_YD-shell"/>
    <property type="match status" value="1"/>
</dbReference>
<evidence type="ECO:0000259" key="2">
    <source>
        <dbReference type="Pfam" id="PF25023"/>
    </source>
</evidence>
<proteinExistence type="predicted"/>
<dbReference type="InterPro" id="IPR022385">
    <property type="entry name" value="Rhs_assc_core"/>
</dbReference>
<evidence type="ECO:0000313" key="3">
    <source>
        <dbReference type="EMBL" id="RVU34860.1"/>
    </source>
</evidence>
<gene>
    <name evidence="3" type="ORF">EOI86_18645</name>
</gene>
<sequence>MVDASTGNRQYYHTDAQGSVVAMTNDAGTIVEQYAYAPYGQSPATQAATGNPYRYTGRRLDPETGLYYYRARYYHPTLGRFLQTDPIGYGDGMNLYAYVGNDPVNFTDPTGLAKNAGGGNNALNVWSTQYSNQSICKGSCHGYDGTPGRPMTSGEAFALDAITFALTLPIGGGTVSTLKAAGKGTVSLFRAVGVREFDDIARTATFNLGPNAMPKQFAMNFEETMKLADKLPNTVAVVKAEIPRDVFRLLDRTPVDEVILRSGSATVPNEVLDIFNKSLVGSIKHVY</sequence>
<dbReference type="InterPro" id="IPR056823">
    <property type="entry name" value="TEN-like_YD-shell"/>
</dbReference>
<dbReference type="Gene3D" id="2.180.10.10">
    <property type="entry name" value="RHS repeat-associated core"/>
    <property type="match status" value="1"/>
</dbReference>
<keyword evidence="4" id="KW-1185">Reference proteome</keyword>
<feature type="domain" description="Teneurin-like YD-shell" evidence="2">
    <location>
        <begin position="7"/>
        <end position="104"/>
    </location>
</feature>
<name>A0A3S2W330_9PROT</name>
<dbReference type="PANTHER" id="PTHR32305">
    <property type="match status" value="1"/>
</dbReference>
<protein>
    <submittedName>
        <fullName evidence="3">RHS repeat-associated core domain-containing protein</fullName>
    </submittedName>
</protein>
<keyword evidence="1" id="KW-0677">Repeat</keyword>